<gene>
    <name evidence="1" type="ORF">BD311DRAFT_809365</name>
</gene>
<sequence length="284" mass="31051">MLPKDVITVAQLNHIFNELRYGARQMDAGLAVYRCGQAKHSLSIEPDTSAYPLRGRQLDQPLSVAEPGTSAISDPSASVYTTFNLRLYDLVVPVVSKIFAWSCSTHSILLPLYEQHVKESAAHLKIGARNGYYPAAAASSGRRLGWSPSRLAKAGYRGSIPTLVHNVSQPRPEDMHGKYHSVVLYYLFHCLPGSFPRKATDVFANVVPALSPNGVVYGSTILGQGVAHNWLGRRLMGLYDRKGIFGNVGDSVDGLRQALEEVFEESSVKVVGVVALFEGRKPRT</sequence>
<dbReference type="OrthoDB" id="10061782at2759"/>
<protein>
    <submittedName>
        <fullName evidence="1">Uncharacterized protein</fullName>
    </submittedName>
</protein>
<proteinExistence type="predicted"/>
<dbReference type="EMBL" id="ML143464">
    <property type="protein sequence ID" value="TBU25291.1"/>
    <property type="molecule type" value="Genomic_DNA"/>
</dbReference>
<dbReference type="Proteomes" id="UP000292957">
    <property type="component" value="Unassembled WGS sequence"/>
</dbReference>
<dbReference type="AlphaFoldDB" id="A0A4Q9MHB3"/>
<evidence type="ECO:0000313" key="1">
    <source>
        <dbReference type="EMBL" id="TBU25291.1"/>
    </source>
</evidence>
<organism evidence="1">
    <name type="scientific">Dichomitus squalens</name>
    <dbReference type="NCBI Taxonomy" id="114155"/>
    <lineage>
        <taxon>Eukaryota</taxon>
        <taxon>Fungi</taxon>
        <taxon>Dikarya</taxon>
        <taxon>Basidiomycota</taxon>
        <taxon>Agaricomycotina</taxon>
        <taxon>Agaricomycetes</taxon>
        <taxon>Polyporales</taxon>
        <taxon>Polyporaceae</taxon>
        <taxon>Dichomitus</taxon>
    </lineage>
</organism>
<accession>A0A4Q9MHB3</accession>
<dbReference type="InterPro" id="IPR029063">
    <property type="entry name" value="SAM-dependent_MTases_sf"/>
</dbReference>
<reference evidence="1" key="1">
    <citation type="submission" date="2019-01" db="EMBL/GenBank/DDBJ databases">
        <title>Draft genome sequences of three monokaryotic isolates of the white-rot basidiomycete fungus Dichomitus squalens.</title>
        <authorList>
            <consortium name="DOE Joint Genome Institute"/>
            <person name="Lopez S.C."/>
            <person name="Andreopoulos B."/>
            <person name="Pangilinan J."/>
            <person name="Lipzen A."/>
            <person name="Riley R."/>
            <person name="Ahrendt S."/>
            <person name="Ng V."/>
            <person name="Barry K."/>
            <person name="Daum C."/>
            <person name="Grigoriev I.V."/>
            <person name="Hilden K.S."/>
            <person name="Makela M.R."/>
            <person name="de Vries R.P."/>
        </authorList>
    </citation>
    <scope>NUCLEOTIDE SEQUENCE [LARGE SCALE GENOMIC DNA]</scope>
    <source>
        <strain evidence="1">OM18370.1</strain>
    </source>
</reference>
<name>A0A4Q9MHB3_9APHY</name>
<dbReference type="SUPFAM" id="SSF53335">
    <property type="entry name" value="S-adenosyl-L-methionine-dependent methyltransferases"/>
    <property type="match status" value="1"/>
</dbReference>